<organism evidence="1 2">
    <name type="scientific">Aeromicrobium halocynthiae</name>
    <dbReference type="NCBI Taxonomy" id="560557"/>
    <lineage>
        <taxon>Bacteria</taxon>
        <taxon>Bacillati</taxon>
        <taxon>Actinomycetota</taxon>
        <taxon>Actinomycetes</taxon>
        <taxon>Propionibacteriales</taxon>
        <taxon>Nocardioidaceae</taxon>
        <taxon>Aeromicrobium</taxon>
    </lineage>
</organism>
<name>A0ABP5HT17_9ACTN</name>
<dbReference type="RefSeq" id="WP_344329480.1">
    <property type="nucleotide sequence ID" value="NZ_BAAAPY010000011.1"/>
</dbReference>
<comment type="caution">
    <text evidence="1">The sequence shown here is derived from an EMBL/GenBank/DDBJ whole genome shotgun (WGS) entry which is preliminary data.</text>
</comment>
<dbReference type="EMBL" id="BAAAPY010000011">
    <property type="protein sequence ID" value="GAA2083507.1"/>
    <property type="molecule type" value="Genomic_DNA"/>
</dbReference>
<sequence>MLIVRYELSDGTFGEDMVLAGQRWIFGRPGGEESPSVAVDDRRVSRTSLVVRDSGPGPVVFRGQRGDAEVGLISDDGDTQWLEEGTAGSLTPDARRVEMHLCGEHVITMEIEFSDRPSVAERQREVDVQP</sequence>
<accession>A0ABP5HT17</accession>
<evidence type="ECO:0008006" key="3">
    <source>
        <dbReference type="Google" id="ProtNLM"/>
    </source>
</evidence>
<evidence type="ECO:0000313" key="1">
    <source>
        <dbReference type="EMBL" id="GAA2083507.1"/>
    </source>
</evidence>
<dbReference type="Proteomes" id="UP001501480">
    <property type="component" value="Unassembled WGS sequence"/>
</dbReference>
<evidence type="ECO:0000313" key="2">
    <source>
        <dbReference type="Proteomes" id="UP001501480"/>
    </source>
</evidence>
<keyword evidence="2" id="KW-1185">Reference proteome</keyword>
<gene>
    <name evidence="1" type="ORF">GCM10009821_25790</name>
</gene>
<reference evidence="2" key="1">
    <citation type="journal article" date="2019" name="Int. J. Syst. Evol. Microbiol.">
        <title>The Global Catalogue of Microorganisms (GCM) 10K type strain sequencing project: providing services to taxonomists for standard genome sequencing and annotation.</title>
        <authorList>
            <consortium name="The Broad Institute Genomics Platform"/>
            <consortium name="The Broad Institute Genome Sequencing Center for Infectious Disease"/>
            <person name="Wu L."/>
            <person name="Ma J."/>
        </authorList>
    </citation>
    <scope>NUCLEOTIDE SEQUENCE [LARGE SCALE GENOMIC DNA]</scope>
    <source>
        <strain evidence="2">JCM 15749</strain>
    </source>
</reference>
<protein>
    <recommendedName>
        <fullName evidence="3">FHA domain-containing protein</fullName>
    </recommendedName>
</protein>
<proteinExistence type="predicted"/>